<dbReference type="RefSeq" id="WP_197003399.1">
    <property type="nucleotide sequence ID" value="NZ_BONS01000015.1"/>
</dbReference>
<accession>A0A8J7GD39</accession>
<sequence length="136" mass="14160">MTYRARRDALGAESPDAAAGRLAGLEPASPPPTVLHSTSWRYEHGQVVLTYAAACDPDPGRGRALRPVTTAHSGDLLAPSPPVVTLTQVAAHACRHLALLHATDTRVVAVAVGAPQFWDLITAYGVAPAGALITRP</sequence>
<keyword evidence="2" id="KW-1185">Reference proteome</keyword>
<evidence type="ECO:0000313" key="1">
    <source>
        <dbReference type="EMBL" id="MBG6136419.1"/>
    </source>
</evidence>
<evidence type="ECO:0000313" key="2">
    <source>
        <dbReference type="Proteomes" id="UP000622552"/>
    </source>
</evidence>
<reference evidence="1" key="1">
    <citation type="submission" date="2020-11" db="EMBL/GenBank/DDBJ databases">
        <title>Sequencing the genomes of 1000 actinobacteria strains.</title>
        <authorList>
            <person name="Klenk H.-P."/>
        </authorList>
    </citation>
    <scope>NUCLEOTIDE SEQUENCE</scope>
    <source>
        <strain evidence="1">DSM 45356</strain>
    </source>
</reference>
<gene>
    <name evidence="1" type="ORF">IW245_002613</name>
</gene>
<name>A0A8J7GD39_9ACTN</name>
<protein>
    <submittedName>
        <fullName evidence="1">Uncharacterized protein</fullName>
    </submittedName>
</protein>
<dbReference type="EMBL" id="JADOUF010000001">
    <property type="protein sequence ID" value="MBG6136419.1"/>
    <property type="molecule type" value="Genomic_DNA"/>
</dbReference>
<dbReference type="Proteomes" id="UP000622552">
    <property type="component" value="Unassembled WGS sequence"/>
</dbReference>
<proteinExistence type="predicted"/>
<comment type="caution">
    <text evidence="1">The sequence shown here is derived from an EMBL/GenBank/DDBJ whole genome shotgun (WGS) entry which is preliminary data.</text>
</comment>
<dbReference type="AlphaFoldDB" id="A0A8J7GD39"/>
<organism evidence="1 2">
    <name type="scientific">Longispora fulva</name>
    <dbReference type="NCBI Taxonomy" id="619741"/>
    <lineage>
        <taxon>Bacteria</taxon>
        <taxon>Bacillati</taxon>
        <taxon>Actinomycetota</taxon>
        <taxon>Actinomycetes</taxon>
        <taxon>Micromonosporales</taxon>
        <taxon>Micromonosporaceae</taxon>
        <taxon>Longispora</taxon>
    </lineage>
</organism>